<organism evidence="19 20">
    <name type="scientific">Paracoccus rhizosphaerae</name>
    <dbReference type="NCBI Taxonomy" id="1133347"/>
    <lineage>
        <taxon>Bacteria</taxon>
        <taxon>Pseudomonadati</taxon>
        <taxon>Pseudomonadota</taxon>
        <taxon>Alphaproteobacteria</taxon>
        <taxon>Rhodobacterales</taxon>
        <taxon>Paracoccaceae</taxon>
        <taxon>Paracoccus</taxon>
    </lineage>
</organism>
<feature type="domain" description="Cytochrome oxidase subunit II copper A binding" evidence="17">
    <location>
        <begin position="122"/>
        <end position="238"/>
    </location>
</feature>
<comment type="catalytic activity">
    <reaction evidence="14">
        <text>4 Fe(II)-[cytochrome c] + O2 + 8 H(+)(in) = 4 Fe(III)-[cytochrome c] + 2 H2O + 4 H(+)(out)</text>
        <dbReference type="Rhea" id="RHEA:11436"/>
        <dbReference type="Rhea" id="RHEA-COMP:10350"/>
        <dbReference type="Rhea" id="RHEA-COMP:14399"/>
        <dbReference type="ChEBI" id="CHEBI:15377"/>
        <dbReference type="ChEBI" id="CHEBI:15378"/>
        <dbReference type="ChEBI" id="CHEBI:15379"/>
        <dbReference type="ChEBI" id="CHEBI:29033"/>
        <dbReference type="ChEBI" id="CHEBI:29034"/>
        <dbReference type="EC" id="7.1.1.9"/>
    </reaction>
</comment>
<evidence type="ECO:0000256" key="6">
    <source>
        <dbReference type="ARBA" id="ARBA00022692"/>
    </source>
</evidence>
<evidence type="ECO:0000256" key="9">
    <source>
        <dbReference type="ARBA" id="ARBA00022982"/>
    </source>
</evidence>
<evidence type="ECO:0000256" key="15">
    <source>
        <dbReference type="PROSITE-ProRule" id="PRU00433"/>
    </source>
</evidence>
<dbReference type="EC" id="7.1.1.9" evidence="3"/>
<evidence type="ECO:0000313" key="19">
    <source>
        <dbReference type="EMBL" id="MFC0201142.1"/>
    </source>
</evidence>
<keyword evidence="13 16" id="KW-0472">Membrane</keyword>
<dbReference type="PANTHER" id="PTHR22888">
    <property type="entry name" value="CYTOCHROME C OXIDASE, SUBUNIT II"/>
    <property type="match status" value="1"/>
</dbReference>
<dbReference type="InterPro" id="IPR002429">
    <property type="entry name" value="CcO_II-like_C"/>
</dbReference>
<evidence type="ECO:0000256" key="4">
    <source>
        <dbReference type="ARBA" id="ARBA00022448"/>
    </source>
</evidence>
<dbReference type="PROSITE" id="PS51007">
    <property type="entry name" value="CYTC"/>
    <property type="match status" value="1"/>
</dbReference>
<dbReference type="PROSITE" id="PS51257">
    <property type="entry name" value="PROKAR_LIPOPROTEIN"/>
    <property type="match status" value="1"/>
</dbReference>
<dbReference type="InterPro" id="IPR009056">
    <property type="entry name" value="Cyt_c-like_dom"/>
</dbReference>
<comment type="caution">
    <text evidence="19">The sequence shown here is derived from an EMBL/GenBank/DDBJ whole genome shotgun (WGS) entry which is preliminary data.</text>
</comment>
<evidence type="ECO:0000256" key="2">
    <source>
        <dbReference type="ARBA" id="ARBA00007866"/>
    </source>
</evidence>
<accession>A0ABV6CL57</accession>
<keyword evidence="11 15" id="KW-0408">Iron</keyword>
<dbReference type="InterPro" id="IPR001505">
    <property type="entry name" value="Copper_CuA"/>
</dbReference>
<comment type="subcellular location">
    <subcellularLocation>
        <location evidence="1">Membrane</location>
        <topology evidence="1">Multi-pass membrane protein</topology>
    </subcellularLocation>
</comment>
<dbReference type="RefSeq" id="WP_265507031.1">
    <property type="nucleotide sequence ID" value="NZ_JAOTBE010000022.1"/>
</dbReference>
<evidence type="ECO:0000259" key="17">
    <source>
        <dbReference type="PROSITE" id="PS50857"/>
    </source>
</evidence>
<reference evidence="19 20" key="1">
    <citation type="submission" date="2024-09" db="EMBL/GenBank/DDBJ databases">
        <authorList>
            <person name="Sun Q."/>
            <person name="Mori K."/>
        </authorList>
    </citation>
    <scope>NUCLEOTIDE SEQUENCE [LARGE SCALE GENOMIC DNA]</scope>
    <source>
        <strain evidence="19 20">CCM 7904</strain>
    </source>
</reference>
<comment type="similarity">
    <text evidence="2">Belongs to the cytochrome c oxidase subunit 2 family.</text>
</comment>
<keyword evidence="7 15" id="KW-0479">Metal-binding</keyword>
<evidence type="ECO:0000259" key="18">
    <source>
        <dbReference type="PROSITE" id="PS51007"/>
    </source>
</evidence>
<evidence type="ECO:0000256" key="5">
    <source>
        <dbReference type="ARBA" id="ARBA00022617"/>
    </source>
</evidence>
<dbReference type="Gene3D" id="2.60.40.420">
    <property type="entry name" value="Cupredoxins - blue copper proteins"/>
    <property type="match status" value="1"/>
</dbReference>
<keyword evidence="4" id="KW-0813">Transport</keyword>
<dbReference type="EMBL" id="JBHLWQ010000119">
    <property type="protein sequence ID" value="MFC0201142.1"/>
    <property type="molecule type" value="Genomic_DNA"/>
</dbReference>
<dbReference type="InterPro" id="IPR008972">
    <property type="entry name" value="Cupredoxin"/>
</dbReference>
<feature type="transmembrane region" description="Helical" evidence="16">
    <location>
        <begin position="83"/>
        <end position="107"/>
    </location>
</feature>
<evidence type="ECO:0000256" key="3">
    <source>
        <dbReference type="ARBA" id="ARBA00012949"/>
    </source>
</evidence>
<keyword evidence="6 16" id="KW-0812">Transmembrane</keyword>
<keyword evidence="8" id="KW-1278">Translocase</keyword>
<dbReference type="PROSITE" id="PS00078">
    <property type="entry name" value="COX2"/>
    <property type="match status" value="1"/>
</dbReference>
<dbReference type="InterPro" id="IPR036257">
    <property type="entry name" value="Cyt_c_oxidase_su2_TM_sf"/>
</dbReference>
<dbReference type="PROSITE" id="PS50857">
    <property type="entry name" value="COX2_CUA"/>
    <property type="match status" value="1"/>
</dbReference>
<dbReference type="InterPro" id="IPR036909">
    <property type="entry name" value="Cyt_c-like_dom_sf"/>
</dbReference>
<feature type="domain" description="Cytochrome c" evidence="18">
    <location>
        <begin position="245"/>
        <end position="336"/>
    </location>
</feature>
<evidence type="ECO:0000256" key="16">
    <source>
        <dbReference type="SAM" id="Phobius"/>
    </source>
</evidence>
<keyword evidence="9" id="KW-0249">Electron transport</keyword>
<evidence type="ECO:0000256" key="14">
    <source>
        <dbReference type="ARBA" id="ARBA00047816"/>
    </source>
</evidence>
<keyword evidence="5 15" id="KW-0349">Heme</keyword>
<proteinExistence type="inferred from homology"/>
<evidence type="ECO:0000256" key="11">
    <source>
        <dbReference type="ARBA" id="ARBA00023004"/>
    </source>
</evidence>
<dbReference type="PANTHER" id="PTHR22888:SF9">
    <property type="entry name" value="CYTOCHROME C OXIDASE SUBUNIT 2"/>
    <property type="match status" value="1"/>
</dbReference>
<evidence type="ECO:0000256" key="10">
    <source>
        <dbReference type="ARBA" id="ARBA00022989"/>
    </source>
</evidence>
<dbReference type="Pfam" id="PF00116">
    <property type="entry name" value="COX2"/>
    <property type="match status" value="1"/>
</dbReference>
<keyword evidence="10 16" id="KW-1133">Transmembrane helix</keyword>
<evidence type="ECO:0000256" key="1">
    <source>
        <dbReference type="ARBA" id="ARBA00004141"/>
    </source>
</evidence>
<dbReference type="Proteomes" id="UP001589795">
    <property type="component" value="Unassembled WGS sequence"/>
</dbReference>
<dbReference type="Gene3D" id="1.10.287.90">
    <property type="match status" value="1"/>
</dbReference>
<protein>
    <recommendedName>
        <fullName evidence="3">cytochrome-c oxidase</fullName>
        <ecNumber evidence="3">7.1.1.9</ecNumber>
    </recommendedName>
</protein>
<evidence type="ECO:0000256" key="12">
    <source>
        <dbReference type="ARBA" id="ARBA00023008"/>
    </source>
</evidence>
<feature type="transmembrane region" description="Helical" evidence="16">
    <location>
        <begin position="48"/>
        <end position="71"/>
    </location>
</feature>
<evidence type="ECO:0000256" key="8">
    <source>
        <dbReference type="ARBA" id="ARBA00022967"/>
    </source>
</evidence>
<name>A0ABV6CL57_9RHOB</name>
<keyword evidence="12" id="KW-0186">Copper</keyword>
<evidence type="ECO:0000256" key="13">
    <source>
        <dbReference type="ARBA" id="ARBA00023136"/>
    </source>
</evidence>
<dbReference type="SUPFAM" id="SSF49503">
    <property type="entry name" value="Cupredoxins"/>
    <property type="match status" value="1"/>
</dbReference>
<evidence type="ECO:0000313" key="20">
    <source>
        <dbReference type="Proteomes" id="UP001589795"/>
    </source>
</evidence>
<gene>
    <name evidence="19" type="ORF">ACFFIZ_12710</name>
</gene>
<dbReference type="SUPFAM" id="SSF46626">
    <property type="entry name" value="Cytochrome c"/>
    <property type="match status" value="1"/>
</dbReference>
<evidence type="ECO:0000256" key="7">
    <source>
        <dbReference type="ARBA" id="ARBA00022723"/>
    </source>
</evidence>
<dbReference type="InterPro" id="IPR045187">
    <property type="entry name" value="CcO_II"/>
</dbReference>
<sequence>MRPERRINARPRRVVLGATMAAALSGCEGVQSVLSPASDDARMVADLAWWMFATATFIFVVTMGLLITGVALRHKREARRISFRNATVMVVIGGVIAPIAAIVAVSLSGVMIGDEVEGDAGSSGPVIEVHGKRWWWEFRYLDRDGRVIATTANELHLPVGQRATLRLMSDNVIHSFWAPNLQGKTDLVPGKVNTLYAEPDVAGRWRGQCAEFCGLQHGLMGFVVQADAPQDFDRWLQAQAAGAVVREGRGLQVFMDLGCGECHAIRGTAADGQKGPDLTHLASRRTLAAATIPNSRGNLGGWITSPQDIKPGALMPAFAPPSDDLDALLTYLEALE</sequence>
<dbReference type="Pfam" id="PF00034">
    <property type="entry name" value="Cytochrom_C"/>
    <property type="match status" value="1"/>
</dbReference>
<keyword evidence="20" id="KW-1185">Reference proteome</keyword>